<keyword evidence="2" id="KW-1185">Reference proteome</keyword>
<organism evidence="1 2">
    <name type="scientific">Stephania cephalantha</name>
    <dbReference type="NCBI Taxonomy" id="152367"/>
    <lineage>
        <taxon>Eukaryota</taxon>
        <taxon>Viridiplantae</taxon>
        <taxon>Streptophyta</taxon>
        <taxon>Embryophyta</taxon>
        <taxon>Tracheophyta</taxon>
        <taxon>Spermatophyta</taxon>
        <taxon>Magnoliopsida</taxon>
        <taxon>Ranunculales</taxon>
        <taxon>Menispermaceae</taxon>
        <taxon>Menispermoideae</taxon>
        <taxon>Cissampelideae</taxon>
        <taxon>Stephania</taxon>
    </lineage>
</organism>
<dbReference type="Proteomes" id="UP001419268">
    <property type="component" value="Unassembled WGS sequence"/>
</dbReference>
<proteinExistence type="predicted"/>
<dbReference type="AlphaFoldDB" id="A0AAP0KAI2"/>
<reference evidence="1 2" key="1">
    <citation type="submission" date="2024-01" db="EMBL/GenBank/DDBJ databases">
        <title>Genome assemblies of Stephania.</title>
        <authorList>
            <person name="Yang L."/>
        </authorList>
    </citation>
    <scope>NUCLEOTIDE SEQUENCE [LARGE SCALE GENOMIC DNA]</scope>
    <source>
        <strain evidence="1">JXDWG</strain>
        <tissue evidence="1">Leaf</tissue>
    </source>
</reference>
<evidence type="ECO:0000313" key="1">
    <source>
        <dbReference type="EMBL" id="KAK9147585.1"/>
    </source>
</evidence>
<comment type="caution">
    <text evidence="1">The sequence shown here is derived from an EMBL/GenBank/DDBJ whole genome shotgun (WGS) entry which is preliminary data.</text>
</comment>
<name>A0AAP0KAI2_9MAGN</name>
<gene>
    <name evidence="1" type="ORF">Scep_006342</name>
</gene>
<dbReference type="EMBL" id="JBBNAG010000003">
    <property type="protein sequence ID" value="KAK9147585.1"/>
    <property type="molecule type" value="Genomic_DNA"/>
</dbReference>
<evidence type="ECO:0000313" key="2">
    <source>
        <dbReference type="Proteomes" id="UP001419268"/>
    </source>
</evidence>
<accession>A0AAP0KAI2</accession>
<protein>
    <submittedName>
        <fullName evidence="1">Uncharacterized protein</fullName>
    </submittedName>
</protein>
<sequence length="62" mass="6818">MTHQLMKNLLLLSSSTDFTFFFVSSSSSTTTSISSAVPIQSNHQIKPLPCTSCRSNIHTEIN</sequence>